<proteinExistence type="predicted"/>
<dbReference type="EMBL" id="UKAS01000044">
    <property type="protein sequence ID" value="SXF99316.1"/>
    <property type="molecule type" value="Genomic_DNA"/>
</dbReference>
<gene>
    <name evidence="2" type="ORF">SAMEA3729809_05513</name>
</gene>
<organism evidence="2 3">
    <name type="scientific">Klebsiella variicola</name>
    <dbReference type="NCBI Taxonomy" id="244366"/>
    <lineage>
        <taxon>Bacteria</taxon>
        <taxon>Pseudomonadati</taxon>
        <taxon>Pseudomonadota</taxon>
        <taxon>Gammaproteobacteria</taxon>
        <taxon>Enterobacterales</taxon>
        <taxon>Enterobacteriaceae</taxon>
        <taxon>Klebsiella/Raoultella group</taxon>
        <taxon>Klebsiella</taxon>
        <taxon>Klebsiella pneumoniae complex</taxon>
    </lineage>
</organism>
<dbReference type="Proteomes" id="UP000258928">
    <property type="component" value="Unassembled WGS sequence"/>
</dbReference>
<keyword evidence="1" id="KW-1133">Transmembrane helix</keyword>
<reference evidence="2 3" key="1">
    <citation type="submission" date="2018-08" db="EMBL/GenBank/DDBJ databases">
        <authorList>
            <consortium name="Pathogen Informatics"/>
        </authorList>
    </citation>
    <scope>NUCLEOTIDE SEQUENCE [LARGE SCALE GENOMIC DNA]</scope>
    <source>
        <strain evidence="2 3">EuSCAPE_TR218</strain>
    </source>
</reference>
<comment type="caution">
    <text evidence="2">The sequence shown here is derived from an EMBL/GenBank/DDBJ whole genome shotgun (WGS) entry which is preliminary data.</text>
</comment>
<dbReference type="AlphaFoldDB" id="A0ABD7PET6"/>
<evidence type="ECO:0000313" key="3">
    <source>
        <dbReference type="Proteomes" id="UP000258928"/>
    </source>
</evidence>
<evidence type="ECO:0000256" key="1">
    <source>
        <dbReference type="SAM" id="Phobius"/>
    </source>
</evidence>
<sequence length="179" mass="20736">MEKLAIKFARDLRLVFDHTHSELDEAGIPFFYSFPKNACQGASVFLGLFFTWLYPGAVICIVKGSHRTKDEHHYWVELNARVYDLTNDQFEPWLGETYQGLNVPVCAAKKHPLRNYFFYKKRESAIRAYATFVTGHANLIDVDKAQWFIIDKLREYGWNLAKTPEGNRLVNTRQSPAAD</sequence>
<protein>
    <submittedName>
        <fullName evidence="2">Uncharacterized protein</fullName>
    </submittedName>
</protein>
<accession>A0ABD7PET6</accession>
<dbReference type="RefSeq" id="WP_023323551.1">
    <property type="nucleotide sequence ID" value="NZ_BIHQ01000027.1"/>
</dbReference>
<keyword evidence="1" id="KW-0472">Membrane</keyword>
<feature type="transmembrane region" description="Helical" evidence="1">
    <location>
        <begin position="42"/>
        <end position="62"/>
    </location>
</feature>
<name>A0ABD7PET6_KLEVA</name>
<keyword evidence="1" id="KW-0812">Transmembrane</keyword>
<evidence type="ECO:0000313" key="2">
    <source>
        <dbReference type="EMBL" id="SXF99316.1"/>
    </source>
</evidence>